<organism evidence="6 7">
    <name type="scientific">Capsulimonas corticalis</name>
    <dbReference type="NCBI Taxonomy" id="2219043"/>
    <lineage>
        <taxon>Bacteria</taxon>
        <taxon>Bacillati</taxon>
        <taxon>Armatimonadota</taxon>
        <taxon>Armatimonadia</taxon>
        <taxon>Capsulimonadales</taxon>
        <taxon>Capsulimonadaceae</taxon>
        <taxon>Capsulimonas</taxon>
    </lineage>
</organism>
<dbReference type="HAMAP" id="MF_01371_B">
    <property type="entry name" value="Ribosomal_uL30_B"/>
    <property type="match status" value="1"/>
</dbReference>
<sequence length="80" mass="8441">MSALKITLKKSLIGYEKSQALCAKALGLGKVGSSVVQPDNASIRGSIKKLVHVLDVETIEGDAPGPRPRARRNASTLVTE</sequence>
<dbReference type="InterPro" id="IPR036919">
    <property type="entry name" value="Ribo_uL30_ferredoxin-like_sf"/>
</dbReference>
<evidence type="ECO:0000256" key="4">
    <source>
        <dbReference type="ARBA" id="ARBA00023274"/>
    </source>
</evidence>
<dbReference type="GO" id="GO:0015934">
    <property type="term" value="C:large ribosomal subunit"/>
    <property type="evidence" value="ECO:0007669"/>
    <property type="project" value="InterPro"/>
</dbReference>
<dbReference type="NCBIfam" id="TIGR01308">
    <property type="entry name" value="rpmD_bact"/>
    <property type="match status" value="1"/>
</dbReference>
<dbReference type="GO" id="GO:0006412">
    <property type="term" value="P:translation"/>
    <property type="evidence" value="ECO:0007669"/>
    <property type="project" value="InterPro"/>
</dbReference>
<dbReference type="Proteomes" id="UP000287394">
    <property type="component" value="Chromosome"/>
</dbReference>
<evidence type="ECO:0000256" key="1">
    <source>
        <dbReference type="ARBA" id="ARBA00007594"/>
    </source>
</evidence>
<gene>
    <name evidence="6" type="ORF">CCAX7_33790</name>
</gene>
<evidence type="ECO:0000313" key="7">
    <source>
        <dbReference type="Proteomes" id="UP000287394"/>
    </source>
</evidence>
<dbReference type="Gene3D" id="3.30.1390.20">
    <property type="entry name" value="Ribosomal protein L30, ferredoxin-like fold domain"/>
    <property type="match status" value="1"/>
</dbReference>
<dbReference type="FunCoup" id="A0A402CYG8">
    <property type="interactions" value="292"/>
</dbReference>
<dbReference type="GO" id="GO:0003735">
    <property type="term" value="F:structural constituent of ribosome"/>
    <property type="evidence" value="ECO:0007669"/>
    <property type="project" value="InterPro"/>
</dbReference>
<name>A0A402CYG8_9BACT</name>
<dbReference type="AlphaFoldDB" id="A0A402CYG8"/>
<comment type="subunit">
    <text evidence="2">Part of the 50S ribosomal subunit.</text>
</comment>
<accession>A0A402CYG8</accession>
<keyword evidence="4" id="KW-0687">Ribonucleoprotein</keyword>
<evidence type="ECO:0000256" key="5">
    <source>
        <dbReference type="ARBA" id="ARBA00035492"/>
    </source>
</evidence>
<dbReference type="SUPFAM" id="SSF55129">
    <property type="entry name" value="Ribosomal protein L30p/L7e"/>
    <property type="match status" value="1"/>
</dbReference>
<keyword evidence="3" id="KW-0689">Ribosomal protein</keyword>
<dbReference type="CDD" id="cd01658">
    <property type="entry name" value="Ribosomal_L30"/>
    <property type="match status" value="1"/>
</dbReference>
<reference evidence="6 7" key="1">
    <citation type="journal article" date="2019" name="Int. J. Syst. Evol. Microbiol.">
        <title>Capsulimonas corticalis gen. nov., sp. nov., an aerobic capsulated bacterium, of a novel bacterial order, Capsulimonadales ord. nov., of the class Armatimonadia of the phylum Armatimonadetes.</title>
        <authorList>
            <person name="Li J."/>
            <person name="Kudo C."/>
            <person name="Tonouchi A."/>
        </authorList>
    </citation>
    <scope>NUCLEOTIDE SEQUENCE [LARGE SCALE GENOMIC DNA]</scope>
    <source>
        <strain evidence="6 7">AX-7</strain>
    </source>
</reference>
<proteinExistence type="inferred from homology"/>
<evidence type="ECO:0000256" key="3">
    <source>
        <dbReference type="ARBA" id="ARBA00022980"/>
    </source>
</evidence>
<dbReference type="EMBL" id="AP025739">
    <property type="protein sequence ID" value="BDI31328.1"/>
    <property type="molecule type" value="Genomic_DNA"/>
</dbReference>
<evidence type="ECO:0000313" key="6">
    <source>
        <dbReference type="EMBL" id="BDI31328.1"/>
    </source>
</evidence>
<keyword evidence="7" id="KW-1185">Reference proteome</keyword>
<dbReference type="InterPro" id="IPR005996">
    <property type="entry name" value="Ribosomal_uL30_bac-type"/>
</dbReference>
<dbReference type="KEGG" id="ccot:CCAX7_33790"/>
<evidence type="ECO:0000256" key="2">
    <source>
        <dbReference type="ARBA" id="ARBA00011838"/>
    </source>
</evidence>
<dbReference type="OrthoDB" id="9812790at2"/>
<protein>
    <recommendedName>
        <fullName evidence="5">50S ribosomal protein L30</fullName>
    </recommendedName>
</protein>
<comment type="similarity">
    <text evidence="1">Belongs to the universal ribosomal protein uL30 family.</text>
</comment>
<dbReference type="Pfam" id="PF00327">
    <property type="entry name" value="Ribosomal_L30"/>
    <property type="match status" value="1"/>
</dbReference>
<dbReference type="InterPro" id="IPR016082">
    <property type="entry name" value="Ribosomal_uL30_ferredoxin-like"/>
</dbReference>